<sequence length="66" mass="7376">MIILLVCTQQLLGAYGVLFLLINRPFGLSSFEKLDLEANWGVLVMWTVTCFIICKIFVVTTASASY</sequence>
<dbReference type="AlphaFoldDB" id="A0AAQ4EYW7"/>
<keyword evidence="3" id="KW-1185">Reference proteome</keyword>
<comment type="caution">
    <text evidence="2">The sequence shown here is derived from an EMBL/GenBank/DDBJ whole genome shotgun (WGS) entry which is preliminary data.</text>
</comment>
<keyword evidence="1" id="KW-0472">Membrane</keyword>
<name>A0AAQ4EYW7_AMBAM</name>
<gene>
    <name evidence="2" type="ORF">V5799_018745</name>
</gene>
<keyword evidence="1" id="KW-1133">Transmembrane helix</keyword>
<reference evidence="2 3" key="1">
    <citation type="journal article" date="2023" name="Arcadia Sci">
        <title>De novo assembly of a long-read Amblyomma americanum tick genome.</title>
        <authorList>
            <person name="Chou S."/>
            <person name="Poskanzer K.E."/>
            <person name="Rollins M."/>
            <person name="Thuy-Boun P.S."/>
        </authorList>
    </citation>
    <scope>NUCLEOTIDE SEQUENCE [LARGE SCALE GENOMIC DNA]</scope>
    <source>
        <strain evidence="2">F_SG_1</strain>
        <tissue evidence="2">Salivary glands</tissue>
    </source>
</reference>
<organism evidence="2 3">
    <name type="scientific">Amblyomma americanum</name>
    <name type="common">Lone star tick</name>
    <dbReference type="NCBI Taxonomy" id="6943"/>
    <lineage>
        <taxon>Eukaryota</taxon>
        <taxon>Metazoa</taxon>
        <taxon>Ecdysozoa</taxon>
        <taxon>Arthropoda</taxon>
        <taxon>Chelicerata</taxon>
        <taxon>Arachnida</taxon>
        <taxon>Acari</taxon>
        <taxon>Parasitiformes</taxon>
        <taxon>Ixodida</taxon>
        <taxon>Ixodoidea</taxon>
        <taxon>Ixodidae</taxon>
        <taxon>Amblyomminae</taxon>
        <taxon>Amblyomma</taxon>
    </lineage>
</organism>
<proteinExistence type="predicted"/>
<evidence type="ECO:0000256" key="1">
    <source>
        <dbReference type="SAM" id="Phobius"/>
    </source>
</evidence>
<dbReference type="EMBL" id="JARKHS020009383">
    <property type="protein sequence ID" value="KAK8779911.1"/>
    <property type="molecule type" value="Genomic_DNA"/>
</dbReference>
<keyword evidence="1" id="KW-0812">Transmembrane</keyword>
<feature type="transmembrane region" description="Helical" evidence="1">
    <location>
        <begin position="40"/>
        <end position="62"/>
    </location>
</feature>
<dbReference type="Proteomes" id="UP001321473">
    <property type="component" value="Unassembled WGS sequence"/>
</dbReference>
<accession>A0AAQ4EYW7</accession>
<evidence type="ECO:0000313" key="3">
    <source>
        <dbReference type="Proteomes" id="UP001321473"/>
    </source>
</evidence>
<evidence type="ECO:0000313" key="2">
    <source>
        <dbReference type="EMBL" id="KAK8779911.1"/>
    </source>
</evidence>
<protein>
    <submittedName>
        <fullName evidence="2">Uncharacterized protein</fullName>
    </submittedName>
</protein>